<accession>A0A177E6A1</accession>
<dbReference type="OrthoDB" id="9813251at2"/>
<dbReference type="Proteomes" id="UP000076964">
    <property type="component" value="Unassembled WGS sequence"/>
</dbReference>
<dbReference type="STRING" id="1795632.TH606_06595"/>
<feature type="domain" description="YlxR" evidence="1">
    <location>
        <begin position="11"/>
        <end position="80"/>
    </location>
</feature>
<dbReference type="SUPFAM" id="SSF64376">
    <property type="entry name" value="YlxR-like"/>
    <property type="match status" value="1"/>
</dbReference>
<dbReference type="Gene3D" id="3.30.1230.10">
    <property type="entry name" value="YlxR-like"/>
    <property type="match status" value="1"/>
</dbReference>
<dbReference type="Pfam" id="PF04296">
    <property type="entry name" value="YlxR"/>
    <property type="match status" value="1"/>
</dbReference>
<dbReference type="EMBL" id="LSFI01000028">
    <property type="protein sequence ID" value="OAG27474.1"/>
    <property type="molecule type" value="Genomic_DNA"/>
</dbReference>
<dbReference type="InterPro" id="IPR007393">
    <property type="entry name" value="YlxR_dom"/>
</dbReference>
<evidence type="ECO:0000313" key="2">
    <source>
        <dbReference type="EMBL" id="OAG27474.1"/>
    </source>
</evidence>
<organism evidence="2 3">
    <name type="scientific">Thermodesulfatator autotrophicus</name>
    <dbReference type="NCBI Taxonomy" id="1795632"/>
    <lineage>
        <taxon>Bacteria</taxon>
        <taxon>Pseudomonadati</taxon>
        <taxon>Thermodesulfobacteriota</taxon>
        <taxon>Thermodesulfobacteria</taxon>
        <taxon>Thermodesulfobacteriales</taxon>
        <taxon>Thermodesulfatatoraceae</taxon>
        <taxon>Thermodesulfatator</taxon>
    </lineage>
</organism>
<dbReference type="AlphaFoldDB" id="A0A177E6A1"/>
<dbReference type="InterPro" id="IPR035931">
    <property type="entry name" value="YlxR-like_sf"/>
</dbReference>
<keyword evidence="3" id="KW-1185">Reference proteome</keyword>
<comment type="caution">
    <text evidence="2">The sequence shown here is derived from an EMBL/GenBank/DDBJ whole genome shotgun (WGS) entry which is preliminary data.</text>
</comment>
<proteinExistence type="predicted"/>
<dbReference type="InterPro" id="IPR037465">
    <property type="entry name" value="YlxR"/>
</dbReference>
<gene>
    <name evidence="2" type="ORF">TH606_06595</name>
</gene>
<dbReference type="RefSeq" id="WP_068542186.1">
    <property type="nucleotide sequence ID" value="NZ_LSFI01000028.1"/>
</dbReference>
<name>A0A177E6A1_9BACT</name>
<dbReference type="PANTHER" id="PTHR34215:SF1">
    <property type="entry name" value="YLXR DOMAIN-CONTAINING PROTEIN"/>
    <property type="match status" value="1"/>
</dbReference>
<dbReference type="PANTHER" id="PTHR34215">
    <property type="entry name" value="BLL0784 PROTEIN"/>
    <property type="match status" value="1"/>
</dbReference>
<evidence type="ECO:0000313" key="3">
    <source>
        <dbReference type="Proteomes" id="UP000076964"/>
    </source>
</evidence>
<protein>
    <recommendedName>
        <fullName evidence="1">YlxR domain-containing protein</fullName>
    </recommendedName>
</protein>
<evidence type="ECO:0000259" key="1">
    <source>
        <dbReference type="Pfam" id="PF04296"/>
    </source>
</evidence>
<reference evidence="2 3" key="1">
    <citation type="submission" date="2016-02" db="EMBL/GenBank/DDBJ databases">
        <title>Draft genome sequence of Thermodesulfatator sp. S606.</title>
        <authorList>
            <person name="Lai Q."/>
            <person name="Cao J."/>
            <person name="Dupont S."/>
            <person name="Shao Z."/>
            <person name="Jebbar M."/>
            <person name="Alain K."/>
        </authorList>
    </citation>
    <scope>NUCLEOTIDE SEQUENCE [LARGE SCALE GENOMIC DNA]</scope>
    <source>
        <strain evidence="2 3">S606</strain>
    </source>
</reference>
<sequence>MVEKRRHVPQRSCIICKKKTAKHKLLRLALDEKGRVVLDKEYKQPGRGAYLCPDDSCVAKLLTRHGEKRLRWAFKGKAKDITPKTIDEILAILKGATRKHE</sequence>